<keyword evidence="6" id="KW-1185">Reference proteome</keyword>
<gene>
    <name evidence="5" type="primary">Prf1</name>
    <name evidence="5" type="ORF">CHOACU_R13163</name>
</gene>
<dbReference type="Proteomes" id="UP000568556">
    <property type="component" value="Unassembled WGS sequence"/>
</dbReference>
<feature type="domain" description="MACPF" evidence="4">
    <location>
        <begin position="30"/>
        <end position="373"/>
    </location>
</feature>
<dbReference type="PANTHER" id="PTHR46096">
    <property type="entry name" value="PERFORIN-1"/>
    <property type="match status" value="1"/>
</dbReference>
<dbReference type="PROSITE" id="PS51412">
    <property type="entry name" value="MACPF_2"/>
    <property type="match status" value="1"/>
</dbReference>
<reference evidence="5 6" key="1">
    <citation type="submission" date="2019-09" db="EMBL/GenBank/DDBJ databases">
        <title>Bird 10,000 Genomes (B10K) Project - Family phase.</title>
        <authorList>
            <person name="Zhang G."/>
        </authorList>
    </citation>
    <scope>NUCLEOTIDE SEQUENCE [LARGE SCALE GENOMIC DNA]</scope>
    <source>
        <strain evidence="5">B10K-DU-008-62</strain>
        <tissue evidence="5">Mixed tissue sample</tissue>
    </source>
</reference>
<feature type="non-terminal residue" evidence="5">
    <location>
        <position position="550"/>
    </location>
</feature>
<evidence type="ECO:0000256" key="2">
    <source>
        <dbReference type="SAM" id="SignalP"/>
    </source>
</evidence>
<dbReference type="GO" id="GO:0001913">
    <property type="term" value="P:T cell mediated cytotoxicity"/>
    <property type="evidence" value="ECO:0007669"/>
    <property type="project" value="TreeGrafter"/>
</dbReference>
<dbReference type="SUPFAM" id="SSF49562">
    <property type="entry name" value="C2 domain (Calcium/lipid-binding domain, CaLB)"/>
    <property type="match status" value="1"/>
</dbReference>
<feature type="signal peptide" evidence="2">
    <location>
        <begin position="1"/>
        <end position="25"/>
    </location>
</feature>
<dbReference type="GO" id="GO:0016020">
    <property type="term" value="C:membrane"/>
    <property type="evidence" value="ECO:0007669"/>
    <property type="project" value="TreeGrafter"/>
</dbReference>
<feature type="chain" id="PRO_5029530050" evidence="2">
    <location>
        <begin position="26"/>
        <end position="550"/>
    </location>
</feature>
<dbReference type="GO" id="GO:0001771">
    <property type="term" value="P:immunological synapse formation"/>
    <property type="evidence" value="ECO:0007669"/>
    <property type="project" value="TreeGrafter"/>
</dbReference>
<dbReference type="SMART" id="SM00239">
    <property type="entry name" value="C2"/>
    <property type="match status" value="1"/>
</dbReference>
<dbReference type="EMBL" id="VXAQ01006339">
    <property type="protein sequence ID" value="NXL69049.1"/>
    <property type="molecule type" value="Genomic_DNA"/>
</dbReference>
<feature type="non-terminal residue" evidence="5">
    <location>
        <position position="1"/>
    </location>
</feature>
<keyword evidence="1 2" id="KW-0732">Signal</keyword>
<dbReference type="PROSITE" id="PS50004">
    <property type="entry name" value="C2"/>
    <property type="match status" value="1"/>
</dbReference>
<sequence length="550" mass="59680">TPRRPFSIFILLLSHHLLFFSSVSPQCHRARGPTCLATPLTPGTQLLGWGFDVTTLNPTTGQVLLLGDLSTAREATCVLCPDLLAGGQPRRLPPGVAGWRSGRRCHQGTRVATGGQAVGTMVAGVEKVAKGWRVGLAGVVAPPQGQGRLVVAGSHSRVAEFGLQRQREDRYGFASLELRCVLYWSRLSPHLHPSPHFLRALRSLPPKFTSATAPDYAQLLASYGTHVILGSQTGGLLRSLTAVRSCRAAMMASSVQEVADCLGVEVTAGGGPWRSSLLAKACQKARATHQANVTFNEAFSERLVEVEGGEEHGDLLYGRVELYTKWLQSLLLNPGLVLADVRPLHLLLPRGDPRRSSLRAAIGHFITWRSLRLHCNQSCPLAAGGHLVPPCQCSCSTNAVVNADCCSRARGLARLMVMVDSGWGWLGDHFSMTDSYVRVIFGRRQVQTSTLWNTNRPKWRARLDFGVVELRPNVGLKVEVWDEDNGWDDDLLGVCEEPVEAGGERRVICFPGGGHLQFSYQLTCGPSLGGPLCHDYVPQAPQGDDGGFSR</sequence>
<evidence type="ECO:0000259" key="3">
    <source>
        <dbReference type="PROSITE" id="PS50004"/>
    </source>
</evidence>
<dbReference type="InterPro" id="IPR052784">
    <property type="entry name" value="Perforin-1_pore-forming"/>
</dbReference>
<dbReference type="SMART" id="SM00457">
    <property type="entry name" value="MACPF"/>
    <property type="match status" value="1"/>
</dbReference>
<accession>A0A7L0UQ44</accession>
<feature type="domain" description="C2" evidence="3">
    <location>
        <begin position="396"/>
        <end position="512"/>
    </location>
</feature>
<dbReference type="Gene3D" id="2.60.40.150">
    <property type="entry name" value="C2 domain"/>
    <property type="match status" value="1"/>
</dbReference>
<organism evidence="5 6">
    <name type="scientific">Chordeiles acutipennis</name>
    <name type="common">Lesser nighthawk</name>
    <name type="synonym">Caprimulgus acutipennis</name>
    <dbReference type="NCBI Taxonomy" id="118183"/>
    <lineage>
        <taxon>Eukaryota</taxon>
        <taxon>Metazoa</taxon>
        <taxon>Chordata</taxon>
        <taxon>Craniata</taxon>
        <taxon>Vertebrata</taxon>
        <taxon>Euteleostomi</taxon>
        <taxon>Archelosauria</taxon>
        <taxon>Archosauria</taxon>
        <taxon>Dinosauria</taxon>
        <taxon>Saurischia</taxon>
        <taxon>Theropoda</taxon>
        <taxon>Coelurosauria</taxon>
        <taxon>Aves</taxon>
        <taxon>Neognathae</taxon>
        <taxon>Neoaves</taxon>
        <taxon>Strisores</taxon>
        <taxon>Caprimulgiformes</taxon>
        <taxon>Caprimulgidae</taxon>
        <taxon>Chordeilinae</taxon>
        <taxon>Chordeiles</taxon>
    </lineage>
</organism>
<evidence type="ECO:0000313" key="5">
    <source>
        <dbReference type="EMBL" id="NXL69049.1"/>
    </source>
</evidence>
<dbReference type="InterPro" id="IPR000008">
    <property type="entry name" value="C2_dom"/>
</dbReference>
<proteinExistence type="predicted"/>
<evidence type="ECO:0000313" key="6">
    <source>
        <dbReference type="Proteomes" id="UP000568556"/>
    </source>
</evidence>
<dbReference type="Pfam" id="PF01823">
    <property type="entry name" value="MACPF"/>
    <property type="match status" value="1"/>
</dbReference>
<dbReference type="InterPro" id="IPR020864">
    <property type="entry name" value="MACPF"/>
</dbReference>
<dbReference type="PANTHER" id="PTHR46096:SF3">
    <property type="entry name" value="PERFORIN-1"/>
    <property type="match status" value="1"/>
</dbReference>
<dbReference type="GO" id="GO:0022829">
    <property type="term" value="F:wide pore channel activity"/>
    <property type="evidence" value="ECO:0007669"/>
    <property type="project" value="TreeGrafter"/>
</dbReference>
<dbReference type="InterPro" id="IPR035892">
    <property type="entry name" value="C2_domain_sf"/>
</dbReference>
<dbReference type="Pfam" id="PF00168">
    <property type="entry name" value="C2"/>
    <property type="match status" value="1"/>
</dbReference>
<name>A0A7L0UQ44_CHOAC</name>
<dbReference type="OrthoDB" id="1366754at2759"/>
<evidence type="ECO:0000259" key="4">
    <source>
        <dbReference type="PROSITE" id="PS51412"/>
    </source>
</evidence>
<comment type="caution">
    <text evidence="5">The sequence shown here is derived from an EMBL/GenBank/DDBJ whole genome shotgun (WGS) entry which is preliminary data.</text>
</comment>
<dbReference type="AlphaFoldDB" id="A0A7L0UQ44"/>
<protein>
    <submittedName>
        <fullName evidence="5">PERF protein</fullName>
    </submittedName>
</protein>
<dbReference type="GO" id="GO:0051607">
    <property type="term" value="P:defense response to virus"/>
    <property type="evidence" value="ECO:0007669"/>
    <property type="project" value="TreeGrafter"/>
</dbReference>
<evidence type="ECO:0000256" key="1">
    <source>
        <dbReference type="ARBA" id="ARBA00022729"/>
    </source>
</evidence>